<feature type="compositionally biased region" description="Polar residues" evidence="1">
    <location>
        <begin position="31"/>
        <end position="45"/>
    </location>
</feature>
<feature type="compositionally biased region" description="Polar residues" evidence="1">
    <location>
        <begin position="364"/>
        <end position="374"/>
    </location>
</feature>
<keyword evidence="2" id="KW-0472">Membrane</keyword>
<organism evidence="4 5">
    <name type="scientific">Lymnaea stagnalis</name>
    <name type="common">Great pond snail</name>
    <name type="synonym">Helix stagnalis</name>
    <dbReference type="NCBI Taxonomy" id="6523"/>
    <lineage>
        <taxon>Eukaryota</taxon>
        <taxon>Metazoa</taxon>
        <taxon>Spiralia</taxon>
        <taxon>Lophotrochozoa</taxon>
        <taxon>Mollusca</taxon>
        <taxon>Gastropoda</taxon>
        <taxon>Heterobranchia</taxon>
        <taxon>Euthyneura</taxon>
        <taxon>Panpulmonata</taxon>
        <taxon>Hygrophila</taxon>
        <taxon>Lymnaeoidea</taxon>
        <taxon>Lymnaeidae</taxon>
        <taxon>Lymnaea</taxon>
    </lineage>
</organism>
<feature type="compositionally biased region" description="Low complexity" evidence="1">
    <location>
        <begin position="1005"/>
        <end position="1014"/>
    </location>
</feature>
<feature type="region of interest" description="Disordered" evidence="1">
    <location>
        <begin position="581"/>
        <end position="643"/>
    </location>
</feature>
<evidence type="ECO:0000259" key="3">
    <source>
        <dbReference type="PROSITE" id="PS50076"/>
    </source>
</evidence>
<evidence type="ECO:0000313" key="5">
    <source>
        <dbReference type="Proteomes" id="UP001497497"/>
    </source>
</evidence>
<keyword evidence="2" id="KW-0812">Transmembrane</keyword>
<accession>A0AAV2HGZ2</accession>
<feature type="compositionally biased region" description="Basic and acidic residues" evidence="1">
    <location>
        <begin position="621"/>
        <end position="639"/>
    </location>
</feature>
<feature type="compositionally biased region" description="Basic residues" evidence="1">
    <location>
        <begin position="1016"/>
        <end position="1026"/>
    </location>
</feature>
<evidence type="ECO:0000256" key="2">
    <source>
        <dbReference type="SAM" id="Phobius"/>
    </source>
</evidence>
<dbReference type="Gene3D" id="1.10.287.110">
    <property type="entry name" value="DnaJ domain"/>
    <property type="match status" value="1"/>
</dbReference>
<dbReference type="Proteomes" id="UP001497497">
    <property type="component" value="Unassembled WGS sequence"/>
</dbReference>
<dbReference type="SMART" id="SM00271">
    <property type="entry name" value="DnaJ"/>
    <property type="match status" value="1"/>
</dbReference>
<dbReference type="InterPro" id="IPR036869">
    <property type="entry name" value="J_dom_sf"/>
</dbReference>
<dbReference type="Pfam" id="PF00226">
    <property type="entry name" value="DnaJ"/>
    <property type="match status" value="1"/>
</dbReference>
<dbReference type="PRINTS" id="PR00625">
    <property type="entry name" value="JDOMAIN"/>
</dbReference>
<dbReference type="InterPro" id="IPR032843">
    <property type="entry name" value="Jiv"/>
</dbReference>
<feature type="compositionally biased region" description="Polar residues" evidence="1">
    <location>
        <begin position="322"/>
        <end position="335"/>
    </location>
</feature>
<name>A0AAV2HGZ2_LYMST</name>
<feature type="domain" description="J" evidence="3">
    <location>
        <begin position="764"/>
        <end position="828"/>
    </location>
</feature>
<feature type="compositionally biased region" description="Low complexity" evidence="1">
    <location>
        <begin position="428"/>
        <end position="440"/>
    </location>
</feature>
<feature type="region of interest" description="Disordered" evidence="1">
    <location>
        <begin position="65"/>
        <end position="91"/>
    </location>
</feature>
<dbReference type="Pfam" id="PF14901">
    <property type="entry name" value="Jiv90"/>
    <property type="match status" value="1"/>
</dbReference>
<feature type="transmembrane region" description="Helical" evidence="2">
    <location>
        <begin position="682"/>
        <end position="705"/>
    </location>
</feature>
<gene>
    <name evidence="4" type="ORF">GSLYS_00006650001</name>
</gene>
<dbReference type="AlphaFoldDB" id="A0AAV2HGZ2"/>
<feature type="region of interest" description="Disordered" evidence="1">
    <location>
        <begin position="322"/>
        <end position="559"/>
    </location>
</feature>
<feature type="compositionally biased region" description="Basic and acidic residues" evidence="1">
    <location>
        <begin position="590"/>
        <end position="602"/>
    </location>
</feature>
<dbReference type="CDD" id="cd06257">
    <property type="entry name" value="DnaJ"/>
    <property type="match status" value="1"/>
</dbReference>
<dbReference type="SUPFAM" id="SSF46565">
    <property type="entry name" value="Chaperone J-domain"/>
    <property type="match status" value="1"/>
</dbReference>
<sequence>MEDNEDPLGKISRQLSELASVPGHGNEPQRDSVQWTPFSGISPQPGSVPFRNLYTWNPMDLPDFEPLSPPEVSSPVEPNRPFHSGSPGPIRHDSFINKNQFDWISDARNQGYPVITDGSGGSPSFSPQRYTYLGQSNLPSLEQVFQYDSIGASPNVRLPRQLSHPSSPAQYIGSDRSGRFLESSPSSMNILPHNLLSENVLPEVLSHNSDQEERNFGMPQKRMSSPLFDPSTPPPIFPVQRHHIEKSASLSHVAPNEGIVDHLRLNSTPNISLDFGLKIGRDSHYSNIENITPEREDETIHDLARTKWNSFDSTIIPNLDNINKNLSHSQSSEPQSEAAVQDCSKPSYSDIAKTPKFGKPEQATVDSSKGQASKQVRKDGKPVGPAVKRTSSGSKFWPKSPPPPGDAEHPKVVSNSRYGLDNFDDHLLSPGSNSSSSESLAQVPRSRRGSGSSAGSSTCALDDHPPSPNSHASFSETEVLCQGQKLTVGAKGKKDQGPSENLFFDPRRIFQTKPTKSKAQPQSKTKDTQNETGKSLNETILNNGKPTASNTSLKLPSSARQHDYINNDLRDASKLTNQISAESCQGNTGKPEDMIKQKESRPAKRSSGGRTNGVYRRERRKSPDNGHIESEDLHDDTHHQQGRASLLTEHFDKEKIEEWCSQAWEKASHWGNICITSLLNSLIYLLGIILYITSAGVSLFMLLLVKAWAWIKIKLFKGQSDQKEGNNWNARDHLRRRVGLEENINLPSTGEEAMKRLLACKGKDPYSILGLRADATDEDIKKYYRKQAVLVHPDKNQEPGAEEAFKILGHAFEMIGDASKRKQYDSHTQETNEAEAMREFAEMLSKLQTKIQEAANIMRCDNCTGKHQRFPVDRPFYSARFCQRCNIFHAAKEGDVWAESTMLGFRWHYFALMESQVFDITEWMACHKEYFKNMKANAHAVMYRIATDGSKRSKRQQSGEPSLEDFINRLFNKSASAAGDSHSSSWAPPHSGGDDSNWTHGGAGSAAAAAAAAAKQKGRRNKKKRH</sequence>
<feature type="compositionally biased region" description="Polar residues" evidence="1">
    <location>
        <begin position="512"/>
        <end position="523"/>
    </location>
</feature>
<comment type="caution">
    <text evidence="4">The sequence shown here is derived from an EMBL/GenBank/DDBJ whole genome shotgun (WGS) entry which is preliminary data.</text>
</comment>
<protein>
    <recommendedName>
        <fullName evidence="3">J domain-containing protein</fullName>
    </recommendedName>
</protein>
<dbReference type="EMBL" id="CAXITT010000121">
    <property type="protein sequence ID" value="CAL1532632.1"/>
    <property type="molecule type" value="Genomic_DNA"/>
</dbReference>
<dbReference type="PROSITE" id="PS50076">
    <property type="entry name" value="DNAJ_2"/>
    <property type="match status" value="1"/>
</dbReference>
<feature type="region of interest" description="Disordered" evidence="1">
    <location>
        <begin position="975"/>
        <end position="1026"/>
    </location>
</feature>
<reference evidence="4 5" key="1">
    <citation type="submission" date="2024-04" db="EMBL/GenBank/DDBJ databases">
        <authorList>
            <consortium name="Genoscope - CEA"/>
            <person name="William W."/>
        </authorList>
    </citation>
    <scope>NUCLEOTIDE SEQUENCE [LARGE SCALE GENOMIC DNA]</scope>
</reference>
<evidence type="ECO:0000313" key="4">
    <source>
        <dbReference type="EMBL" id="CAL1532632.1"/>
    </source>
</evidence>
<dbReference type="InterPro" id="IPR001623">
    <property type="entry name" value="DnaJ_domain"/>
</dbReference>
<proteinExistence type="predicted"/>
<feature type="compositionally biased region" description="Low complexity" evidence="1">
    <location>
        <begin position="975"/>
        <end position="987"/>
    </location>
</feature>
<keyword evidence="5" id="KW-1185">Reference proteome</keyword>
<dbReference type="PANTHER" id="PTHR44665">
    <property type="entry name" value="DNAJ HOMOLOG SUBFAMILY C MEMBER 14"/>
    <property type="match status" value="1"/>
</dbReference>
<feature type="compositionally biased region" description="Polar residues" evidence="1">
    <location>
        <begin position="530"/>
        <end position="559"/>
    </location>
</feature>
<evidence type="ECO:0000256" key="1">
    <source>
        <dbReference type="SAM" id="MobiDB-lite"/>
    </source>
</evidence>
<dbReference type="PANTHER" id="PTHR44665:SF1">
    <property type="entry name" value="DNAJ HOMOLOG SUBFAMILY C MEMBER 14"/>
    <property type="match status" value="1"/>
</dbReference>
<feature type="region of interest" description="Disordered" evidence="1">
    <location>
        <begin position="1"/>
        <end position="46"/>
    </location>
</feature>
<keyword evidence="2" id="KW-1133">Transmembrane helix</keyword>
<dbReference type="InterPro" id="IPR052317">
    <property type="entry name" value="Viral_replicn-host_int_reg"/>
</dbReference>